<gene>
    <name evidence="2" type="ORF">ISP15_17005</name>
</gene>
<dbReference type="RefSeq" id="WP_404549015.1">
    <property type="nucleotide sequence ID" value="NZ_JADIKJ010000023.1"/>
</dbReference>
<keyword evidence="3" id="KW-1185">Reference proteome</keyword>
<name>A0ABW8JLP3_9GAMM</name>
<dbReference type="Pfam" id="PF12146">
    <property type="entry name" value="Hydrolase_4"/>
    <property type="match status" value="1"/>
</dbReference>
<organism evidence="2 3">
    <name type="scientific">Dyella jejuensis</name>
    <dbReference type="NCBI Taxonomy" id="1432009"/>
    <lineage>
        <taxon>Bacteria</taxon>
        <taxon>Pseudomonadati</taxon>
        <taxon>Pseudomonadota</taxon>
        <taxon>Gammaproteobacteria</taxon>
        <taxon>Lysobacterales</taxon>
        <taxon>Rhodanobacteraceae</taxon>
        <taxon>Dyella</taxon>
    </lineage>
</organism>
<dbReference type="InterPro" id="IPR029058">
    <property type="entry name" value="AB_hydrolase_fold"/>
</dbReference>
<evidence type="ECO:0000313" key="2">
    <source>
        <dbReference type="EMBL" id="MFK2902038.1"/>
    </source>
</evidence>
<reference evidence="2 3" key="1">
    <citation type="submission" date="2020-10" db="EMBL/GenBank/DDBJ databases">
        <title>Phylogeny of dyella-like bacteria.</title>
        <authorList>
            <person name="Fu J."/>
        </authorList>
    </citation>
    <scope>NUCLEOTIDE SEQUENCE [LARGE SCALE GENOMIC DNA]</scope>
    <source>
        <strain evidence="2 3">JP1</strain>
    </source>
</reference>
<evidence type="ECO:0000313" key="3">
    <source>
        <dbReference type="Proteomes" id="UP001620461"/>
    </source>
</evidence>
<sequence length="310" mass="33806">MKQPSARPSHPSSRHAWKLGAVRIGFAVGSRLAPQRTVEHAARLFSTPFASSRSRASAAQPDSEMRRGTLPIRGESIATYVWGDPATQPYALLVHGWSSFGLRYLPWIAKLREHGLAVVSFDQPGHGASSGGLCTLPDCIATIRAIGKHFGKAALAIGHSMGGAALTLAQDEHWQARRLVLIAPAADIEAAAGRFFRVVRLSERLREPFLSWFERRTGVHARDLQVHRHLPALGQPGLIVHDLDDHEVPWEEGERYARHGSNTRLLSTQGLGHHKVLDAPEVIDAALAFLRGECVGERVVASPNLPFGVC</sequence>
<dbReference type="EMBL" id="JADIKJ010000023">
    <property type="protein sequence ID" value="MFK2902038.1"/>
    <property type="molecule type" value="Genomic_DNA"/>
</dbReference>
<dbReference type="Gene3D" id="3.40.50.1820">
    <property type="entry name" value="alpha/beta hydrolase"/>
    <property type="match status" value="1"/>
</dbReference>
<dbReference type="PANTHER" id="PTHR43798">
    <property type="entry name" value="MONOACYLGLYCEROL LIPASE"/>
    <property type="match status" value="1"/>
</dbReference>
<comment type="caution">
    <text evidence="2">The sequence shown here is derived from an EMBL/GenBank/DDBJ whole genome shotgun (WGS) entry which is preliminary data.</text>
</comment>
<keyword evidence="2" id="KW-0378">Hydrolase</keyword>
<dbReference type="PANTHER" id="PTHR43798:SF33">
    <property type="entry name" value="HYDROLASE, PUTATIVE (AFU_ORTHOLOGUE AFUA_2G14860)-RELATED"/>
    <property type="match status" value="1"/>
</dbReference>
<dbReference type="InterPro" id="IPR022742">
    <property type="entry name" value="Hydrolase_4"/>
</dbReference>
<protein>
    <submittedName>
        <fullName evidence="2">Alpha/beta hydrolase</fullName>
    </submittedName>
</protein>
<dbReference type="InterPro" id="IPR050266">
    <property type="entry name" value="AB_hydrolase_sf"/>
</dbReference>
<accession>A0ABW8JLP3</accession>
<evidence type="ECO:0000259" key="1">
    <source>
        <dbReference type="Pfam" id="PF12146"/>
    </source>
</evidence>
<dbReference type="GO" id="GO:0016787">
    <property type="term" value="F:hydrolase activity"/>
    <property type="evidence" value="ECO:0007669"/>
    <property type="project" value="UniProtKB-KW"/>
</dbReference>
<feature type="domain" description="Serine aminopeptidase S33" evidence="1">
    <location>
        <begin position="92"/>
        <end position="207"/>
    </location>
</feature>
<dbReference type="Proteomes" id="UP001620461">
    <property type="component" value="Unassembled WGS sequence"/>
</dbReference>
<proteinExistence type="predicted"/>
<dbReference type="SUPFAM" id="SSF53474">
    <property type="entry name" value="alpha/beta-Hydrolases"/>
    <property type="match status" value="1"/>
</dbReference>